<dbReference type="EMBL" id="SMKI01000385">
    <property type="protein sequence ID" value="TDC68248.1"/>
    <property type="molecule type" value="Genomic_DNA"/>
</dbReference>
<dbReference type="PANTHER" id="PTHR43649">
    <property type="entry name" value="ARABINOSE-BINDING PROTEIN-RELATED"/>
    <property type="match status" value="1"/>
</dbReference>
<dbReference type="Gene3D" id="3.40.190.10">
    <property type="entry name" value="Periplasmic binding protein-like II"/>
    <property type="match status" value="1"/>
</dbReference>
<organism evidence="2 3">
    <name type="scientific">Streptomyces hainanensis</name>
    <dbReference type="NCBI Taxonomy" id="402648"/>
    <lineage>
        <taxon>Bacteria</taxon>
        <taxon>Bacillati</taxon>
        <taxon>Actinomycetota</taxon>
        <taxon>Actinomycetes</taxon>
        <taxon>Kitasatosporales</taxon>
        <taxon>Streptomycetaceae</taxon>
        <taxon>Streptomyces</taxon>
    </lineage>
</organism>
<dbReference type="Pfam" id="PF13416">
    <property type="entry name" value="SBP_bac_8"/>
    <property type="match status" value="1"/>
</dbReference>
<dbReference type="RefSeq" id="WP_132820898.1">
    <property type="nucleotide sequence ID" value="NZ_SMKI01000385.1"/>
</dbReference>
<comment type="caution">
    <text evidence="2">The sequence shown here is derived from an EMBL/GenBank/DDBJ whole genome shotgun (WGS) entry which is preliminary data.</text>
</comment>
<name>A0A4R4SVL5_9ACTN</name>
<dbReference type="PANTHER" id="PTHR43649:SF12">
    <property type="entry name" value="DIACETYLCHITOBIOSE BINDING PROTEIN DASA"/>
    <property type="match status" value="1"/>
</dbReference>
<evidence type="ECO:0000256" key="1">
    <source>
        <dbReference type="SAM" id="SignalP"/>
    </source>
</evidence>
<dbReference type="PROSITE" id="PS51257">
    <property type="entry name" value="PROKAR_LIPOPROTEIN"/>
    <property type="match status" value="1"/>
</dbReference>
<dbReference type="AlphaFoldDB" id="A0A4R4SVL5"/>
<evidence type="ECO:0000313" key="3">
    <source>
        <dbReference type="Proteomes" id="UP000295345"/>
    </source>
</evidence>
<gene>
    <name evidence="2" type="ORF">E1283_27705</name>
</gene>
<accession>A0A4R4SVL5</accession>
<keyword evidence="1" id="KW-0732">Signal</keyword>
<protein>
    <submittedName>
        <fullName evidence="2">Extracellular solute-binding protein</fullName>
    </submittedName>
</protein>
<feature type="chain" id="PRO_5020484160" evidence="1">
    <location>
        <begin position="28"/>
        <end position="438"/>
    </location>
</feature>
<evidence type="ECO:0000313" key="2">
    <source>
        <dbReference type="EMBL" id="TDC68248.1"/>
    </source>
</evidence>
<feature type="signal peptide" evidence="1">
    <location>
        <begin position="1"/>
        <end position="27"/>
    </location>
</feature>
<sequence>MSGPSRRRFLGLMGGMGMLATGGCVTAAPADPVTDGAVGLRLWTHDPSYTATFQAALGDRSIMRGSAYAPSLEVTAAAGGDLLTRTITQFMADGSPPDLLGVIISEFPRVMKGDLAESLFLDLTEIAEPFGDDLLRRGPYSLNGRLYGLDSDTSISVLYYRPEEFDRAGLPADAATWDEMLEIGGRLHQATGKSIGMVSNGDNTSLYNTYLQSLIQRGGSPFDAEGNLTIDTDESVEALDLIQRGVANGAFLVVGDPYGAAAGAAIKSGLLVALTMPSWYRVYGLEANAPEQAGQWRLRTLPRFDGGGHIASNLGGTGFTVSAVNPGREAALDLLRRVYLTPEGQLLRFRTGGFLPTLRSLYAEPDFTSFRDEFLGGQQSFLEYARAAEDLPEFFLSENNEALTVAIGAPMLGLYDGDLTPAQVIREATDSYRRQVRS</sequence>
<keyword evidence="3" id="KW-1185">Reference proteome</keyword>
<dbReference type="InterPro" id="IPR006311">
    <property type="entry name" value="TAT_signal"/>
</dbReference>
<reference evidence="2 3" key="1">
    <citation type="submission" date="2019-03" db="EMBL/GenBank/DDBJ databases">
        <title>Draft genome sequences of novel Actinobacteria.</title>
        <authorList>
            <person name="Sahin N."/>
            <person name="Ay H."/>
            <person name="Saygin H."/>
        </authorList>
    </citation>
    <scope>NUCLEOTIDE SEQUENCE [LARGE SCALE GENOMIC DNA]</scope>
    <source>
        <strain evidence="2 3">DSM 41900</strain>
    </source>
</reference>
<dbReference type="SUPFAM" id="SSF53850">
    <property type="entry name" value="Periplasmic binding protein-like II"/>
    <property type="match status" value="1"/>
</dbReference>
<dbReference type="OrthoDB" id="1650177at2"/>
<dbReference type="InterPro" id="IPR050490">
    <property type="entry name" value="Bact_solute-bd_prot1"/>
</dbReference>
<dbReference type="Proteomes" id="UP000295345">
    <property type="component" value="Unassembled WGS sequence"/>
</dbReference>
<proteinExistence type="predicted"/>
<dbReference type="PROSITE" id="PS51318">
    <property type="entry name" value="TAT"/>
    <property type="match status" value="1"/>
</dbReference>
<dbReference type="InterPro" id="IPR006059">
    <property type="entry name" value="SBP"/>
</dbReference>